<feature type="region of interest" description="Disordered" evidence="1">
    <location>
        <begin position="127"/>
        <end position="187"/>
    </location>
</feature>
<keyword evidence="2" id="KW-0472">Membrane</keyword>
<feature type="compositionally biased region" description="Polar residues" evidence="1">
    <location>
        <begin position="362"/>
        <end position="380"/>
    </location>
</feature>
<gene>
    <name evidence="3" type="ORF">BT96DRAFT_1006145</name>
</gene>
<feature type="region of interest" description="Disordered" evidence="1">
    <location>
        <begin position="61"/>
        <end position="82"/>
    </location>
</feature>
<organism evidence="3 4">
    <name type="scientific">Gymnopus androsaceus JB14</name>
    <dbReference type="NCBI Taxonomy" id="1447944"/>
    <lineage>
        <taxon>Eukaryota</taxon>
        <taxon>Fungi</taxon>
        <taxon>Dikarya</taxon>
        <taxon>Basidiomycota</taxon>
        <taxon>Agaricomycotina</taxon>
        <taxon>Agaricomycetes</taxon>
        <taxon>Agaricomycetidae</taxon>
        <taxon>Agaricales</taxon>
        <taxon>Marasmiineae</taxon>
        <taxon>Omphalotaceae</taxon>
        <taxon>Gymnopus</taxon>
    </lineage>
</organism>
<proteinExistence type="predicted"/>
<feature type="compositionally biased region" description="Low complexity" evidence="1">
    <location>
        <begin position="493"/>
        <end position="503"/>
    </location>
</feature>
<feature type="compositionally biased region" description="Low complexity" evidence="1">
    <location>
        <begin position="413"/>
        <end position="425"/>
    </location>
</feature>
<dbReference type="AlphaFoldDB" id="A0A6A4GMF7"/>
<feature type="transmembrane region" description="Helical" evidence="2">
    <location>
        <begin position="792"/>
        <end position="813"/>
    </location>
</feature>
<feature type="transmembrane region" description="Helical" evidence="2">
    <location>
        <begin position="859"/>
        <end position="879"/>
    </location>
</feature>
<feature type="compositionally biased region" description="Low complexity" evidence="1">
    <location>
        <begin position="538"/>
        <end position="547"/>
    </location>
</feature>
<evidence type="ECO:0000256" key="2">
    <source>
        <dbReference type="SAM" id="Phobius"/>
    </source>
</evidence>
<feature type="compositionally biased region" description="Low complexity" evidence="1">
    <location>
        <begin position="455"/>
        <end position="474"/>
    </location>
</feature>
<keyword evidence="2" id="KW-0812">Transmembrane</keyword>
<dbReference type="OrthoDB" id="3266087at2759"/>
<feature type="compositionally biased region" description="Low complexity" evidence="1">
    <location>
        <begin position="599"/>
        <end position="614"/>
    </location>
</feature>
<feature type="compositionally biased region" description="Low complexity" evidence="1">
    <location>
        <begin position="381"/>
        <end position="390"/>
    </location>
</feature>
<feature type="compositionally biased region" description="Low complexity" evidence="1">
    <location>
        <begin position="343"/>
        <end position="355"/>
    </location>
</feature>
<sequence>MHLLSRLYRKRTIATDDQTFEYDARVTPEPRASLTENANTPTSPFERRIHPDLNALAQELEHEPESVPLSRPSNANNPETTNFISLTPWIRNRRTTQTNLAGSQQNLAGNITTPVPVYLTSLDFGVGASPPDSDSQRSRASSSYPADTSAETSGTHSRDQSFHSPPSSGFTFGSVGPVYPPSPPTSLSTNPALRFSLFGGASEAVESQNVSVGEFGEFAIEDTSREPRPSTSMPSLNRHHRRLETSISNANDERSRPRVQDIFQIQSEEQQRSRSGASSSTGSPSSRLGRRRRKQPREHRGVPTKSETWTTRVDNMSESATLGLGAPFRLQQQEPVGPLIDEPSSSSPNLLTNPNADPVDSIPSTRPSQAAQNINMASAGTTTPPRSHSPSPLPGASGDEHNKSRLKGKSKLESSSSSRTSSPLRNVTPSTALNRTEFPSPAALVPVSVPPLPTSISMSTSTSSSSRPTTPRRSAMAKTSAFQPQPQPQAIPLATSTSASSLGSGKGKRKADEVEQQKQRVIHRATFAAEPIPRTHRTSTSSTASHYHYARRKRVRLSSGTSFATTPAVSENGVGISLGGSVRAPSRAGSTRRAPYPYPVHGSGSSSSPAAVRPSSRDSRTPTQSSLRGGSSGSVRYNSVSHKQRPGSKRGSIISQKSASTSIPISALISPHAPSISKSLNRGNPMATPYHMRDPRKPAPVHPTSWRLAFPSPGPEERGWVAGCMEGLGWGLGVGRLLEVGRRGRKSVGKGKEREGDIDLEKQDYTRGEDLSPSKLPVVDWIEGGGSPIHAWLFFLGFVLFPVWWIAGLFIGIPKTRRLGDEPSSVGGTGSAAGLGKSVVLDDPQVEHDAKSWRNRCRVLAVVSLFTYVPFIVLVVIFVPRS</sequence>
<feature type="region of interest" description="Disordered" evidence="1">
    <location>
        <begin position="673"/>
        <end position="702"/>
    </location>
</feature>
<evidence type="ECO:0000256" key="1">
    <source>
        <dbReference type="SAM" id="MobiDB-lite"/>
    </source>
</evidence>
<feature type="compositionally biased region" description="Polar residues" evidence="1">
    <location>
        <begin position="558"/>
        <end position="569"/>
    </location>
</feature>
<feature type="compositionally biased region" description="Polar residues" evidence="1">
    <location>
        <begin position="144"/>
        <end position="155"/>
    </location>
</feature>
<feature type="compositionally biased region" description="Polar residues" evidence="1">
    <location>
        <begin position="162"/>
        <end position="171"/>
    </location>
</feature>
<keyword evidence="2" id="KW-1133">Transmembrane helix</keyword>
<feature type="compositionally biased region" description="Polar residues" evidence="1">
    <location>
        <begin position="305"/>
        <end position="314"/>
    </location>
</feature>
<name>A0A6A4GMF7_9AGAR</name>
<keyword evidence="4" id="KW-1185">Reference proteome</keyword>
<feature type="compositionally biased region" description="Low complexity" evidence="1">
    <location>
        <begin position="128"/>
        <end position="143"/>
    </location>
</feature>
<feature type="region of interest" description="Disordered" evidence="1">
    <location>
        <begin position="455"/>
        <end position="514"/>
    </location>
</feature>
<feature type="compositionally biased region" description="Low complexity" evidence="1">
    <location>
        <begin position="273"/>
        <end position="287"/>
    </location>
</feature>
<evidence type="ECO:0000313" key="3">
    <source>
        <dbReference type="EMBL" id="KAE9386374.1"/>
    </source>
</evidence>
<reference evidence="3" key="1">
    <citation type="journal article" date="2019" name="Environ. Microbiol.">
        <title>Fungal ecological strategies reflected in gene transcription - a case study of two litter decomposers.</title>
        <authorList>
            <person name="Barbi F."/>
            <person name="Kohler A."/>
            <person name="Barry K."/>
            <person name="Baskaran P."/>
            <person name="Daum C."/>
            <person name="Fauchery L."/>
            <person name="Ihrmark K."/>
            <person name="Kuo A."/>
            <person name="LaButti K."/>
            <person name="Lipzen A."/>
            <person name="Morin E."/>
            <person name="Grigoriev I.V."/>
            <person name="Henrissat B."/>
            <person name="Lindahl B."/>
            <person name="Martin F."/>
        </authorList>
    </citation>
    <scope>NUCLEOTIDE SEQUENCE</scope>
    <source>
        <strain evidence="3">JB14</strain>
    </source>
</reference>
<feature type="region of interest" description="Disordered" evidence="1">
    <location>
        <begin position="336"/>
        <end position="435"/>
    </location>
</feature>
<feature type="region of interest" description="Disordered" evidence="1">
    <location>
        <begin position="533"/>
        <end position="657"/>
    </location>
</feature>
<feature type="region of interest" description="Disordered" evidence="1">
    <location>
        <begin position="220"/>
        <end position="314"/>
    </location>
</feature>
<feature type="compositionally biased region" description="Polar residues" evidence="1">
    <location>
        <begin position="71"/>
        <end position="82"/>
    </location>
</feature>
<dbReference type="EMBL" id="ML769885">
    <property type="protein sequence ID" value="KAE9386374.1"/>
    <property type="molecule type" value="Genomic_DNA"/>
</dbReference>
<dbReference type="Proteomes" id="UP000799118">
    <property type="component" value="Unassembled WGS sequence"/>
</dbReference>
<feature type="compositionally biased region" description="Basic residues" evidence="1">
    <location>
        <begin position="288"/>
        <end position="297"/>
    </location>
</feature>
<protein>
    <submittedName>
        <fullName evidence="3">Uncharacterized protein</fullName>
    </submittedName>
</protein>
<evidence type="ECO:0000313" key="4">
    <source>
        <dbReference type="Proteomes" id="UP000799118"/>
    </source>
</evidence>
<accession>A0A6A4GMF7</accession>